<dbReference type="Proteomes" id="UP000001819">
    <property type="component" value="Chromosome 3"/>
</dbReference>
<name>A0A6I8UX45_DROPS</name>
<evidence type="ECO:0000259" key="4">
    <source>
        <dbReference type="Pfam" id="PF23598"/>
    </source>
</evidence>
<dbReference type="InterPro" id="IPR001611">
    <property type="entry name" value="Leu-rich_rpt"/>
</dbReference>
<dbReference type="SMART" id="SM00369">
    <property type="entry name" value="LRR_TYP"/>
    <property type="match status" value="3"/>
</dbReference>
<dbReference type="FunFam" id="3.80.10.10:FF:000193">
    <property type="entry name" value="Leucine-rich repeat-containing protein 40"/>
    <property type="match status" value="1"/>
</dbReference>
<dbReference type="InParanoid" id="A0A6I8UX45"/>
<protein>
    <submittedName>
        <fullName evidence="6">Leucine-rich repeat-containing protein 40</fullName>
    </submittedName>
</protein>
<dbReference type="PROSITE" id="PS51450">
    <property type="entry name" value="LRR"/>
    <property type="match status" value="1"/>
</dbReference>
<dbReference type="PANTHER" id="PTHR48051">
    <property type="match status" value="1"/>
</dbReference>
<keyword evidence="2" id="KW-0677">Repeat</keyword>
<organism evidence="5 6">
    <name type="scientific">Drosophila pseudoobscura pseudoobscura</name>
    <name type="common">Fruit fly</name>
    <dbReference type="NCBI Taxonomy" id="46245"/>
    <lineage>
        <taxon>Eukaryota</taxon>
        <taxon>Metazoa</taxon>
        <taxon>Ecdysozoa</taxon>
        <taxon>Arthropoda</taxon>
        <taxon>Hexapoda</taxon>
        <taxon>Insecta</taxon>
        <taxon>Pterygota</taxon>
        <taxon>Neoptera</taxon>
        <taxon>Endopterygota</taxon>
        <taxon>Diptera</taxon>
        <taxon>Brachycera</taxon>
        <taxon>Muscomorpha</taxon>
        <taxon>Ephydroidea</taxon>
        <taxon>Drosophilidae</taxon>
        <taxon>Drosophila</taxon>
        <taxon>Sophophora</taxon>
    </lineage>
</organism>
<feature type="domain" description="Disease resistance R13L4/SHOC-2-like LRR" evidence="4">
    <location>
        <begin position="121"/>
        <end position="209"/>
    </location>
</feature>
<evidence type="ECO:0000313" key="5">
    <source>
        <dbReference type="Proteomes" id="UP000001819"/>
    </source>
</evidence>
<proteinExistence type="predicted"/>
<dbReference type="InterPro" id="IPR050216">
    <property type="entry name" value="LRR_domain-containing"/>
</dbReference>
<keyword evidence="1" id="KW-0433">Leucine-rich repeat</keyword>
<accession>A0A6I8UX45</accession>
<keyword evidence="5" id="KW-1185">Reference proteome</keyword>
<dbReference type="InterPro" id="IPR003591">
    <property type="entry name" value="Leu-rich_rpt_typical-subtyp"/>
</dbReference>
<dbReference type="Gene3D" id="3.80.10.10">
    <property type="entry name" value="Ribonuclease Inhibitor"/>
    <property type="match status" value="1"/>
</dbReference>
<dbReference type="FunCoup" id="A0A6I8UX45">
    <property type="interactions" value="1"/>
</dbReference>
<reference evidence="5" key="1">
    <citation type="submission" date="2024-06" db="UniProtKB">
        <authorList>
            <consortium name="RefSeq"/>
        </authorList>
    </citation>
    <scope>NUCLEOTIDE SEQUENCE [LARGE SCALE GENOMIC DNA]</scope>
    <source>
        <strain evidence="5">MV2-25</strain>
    </source>
</reference>
<dbReference type="Pfam" id="PF23598">
    <property type="entry name" value="LRR_14"/>
    <property type="match status" value="1"/>
</dbReference>
<feature type="region of interest" description="Disordered" evidence="3">
    <location>
        <begin position="1"/>
        <end position="32"/>
    </location>
</feature>
<sequence>MPADGLNSPRVQQRKSGGGGDEKNRSPFPDKYDMRGTRVLSIYKSQITEIPMEVFEEARQEEVNVVQLKDNRLGEVPKDLNMLSELLTQLDLTKNQISYIPTSMSQFSKLAHFKVPCNLLRDLPMEFGGLQMLCTLDISFNRFERLPRCIGDLQSLETLLAHDNHIKDIDASEAGLGALKNLQVLDLSNNDIRQVPPILGNLQNIRELYLMGNPLRQPRHQILSAGTNAILAFLRTRIPVPQ</sequence>
<dbReference type="PANTHER" id="PTHR48051:SF54">
    <property type="entry name" value="LEUCINE-RICH REPEAT-CONTAINING PROTEIN"/>
    <property type="match status" value="1"/>
</dbReference>
<dbReference type="SUPFAM" id="SSF52058">
    <property type="entry name" value="L domain-like"/>
    <property type="match status" value="1"/>
</dbReference>
<dbReference type="KEGG" id="dpo:4805601"/>
<evidence type="ECO:0000313" key="6">
    <source>
        <dbReference type="RefSeq" id="XP_001361978.3"/>
    </source>
</evidence>
<dbReference type="PRINTS" id="PR00019">
    <property type="entry name" value="LEURICHRPT"/>
</dbReference>
<evidence type="ECO:0000256" key="2">
    <source>
        <dbReference type="ARBA" id="ARBA00022737"/>
    </source>
</evidence>
<reference evidence="6" key="2">
    <citation type="submission" date="2025-08" db="UniProtKB">
        <authorList>
            <consortium name="RefSeq"/>
        </authorList>
    </citation>
    <scope>IDENTIFICATION</scope>
    <source>
        <strain evidence="6">MV-25-SWS-2005</strain>
        <tissue evidence="6">Whole body</tissue>
    </source>
</reference>
<gene>
    <name evidence="6" type="primary">LOC4805601</name>
</gene>
<dbReference type="GO" id="GO:0005737">
    <property type="term" value="C:cytoplasm"/>
    <property type="evidence" value="ECO:0007669"/>
    <property type="project" value="TreeGrafter"/>
</dbReference>
<evidence type="ECO:0000256" key="3">
    <source>
        <dbReference type="SAM" id="MobiDB-lite"/>
    </source>
</evidence>
<dbReference type="RefSeq" id="XP_001361978.3">
    <property type="nucleotide sequence ID" value="XM_001361941.4"/>
</dbReference>
<feature type="compositionally biased region" description="Basic and acidic residues" evidence="3">
    <location>
        <begin position="20"/>
        <end position="32"/>
    </location>
</feature>
<dbReference type="InterPro" id="IPR032675">
    <property type="entry name" value="LRR_dom_sf"/>
</dbReference>
<dbReference type="InterPro" id="IPR055414">
    <property type="entry name" value="LRR_R13L4/SHOC2-like"/>
</dbReference>
<evidence type="ECO:0000256" key="1">
    <source>
        <dbReference type="ARBA" id="ARBA00022614"/>
    </source>
</evidence>
<dbReference type="AlphaFoldDB" id="A0A6I8UX45"/>